<accession>A0A6A7B855</accession>
<evidence type="ECO:0000256" key="5">
    <source>
        <dbReference type="ARBA" id="ARBA00045246"/>
    </source>
</evidence>
<evidence type="ECO:0000256" key="2">
    <source>
        <dbReference type="ARBA" id="ARBA00022692"/>
    </source>
</evidence>
<dbReference type="PROSITE" id="PS00194">
    <property type="entry name" value="THIOREDOXIN_1"/>
    <property type="match status" value="1"/>
</dbReference>
<keyword evidence="11" id="KW-1185">Reference proteome</keyword>
<reference evidence="10" key="1">
    <citation type="submission" date="2020-01" db="EMBL/GenBank/DDBJ databases">
        <authorList>
            <consortium name="DOE Joint Genome Institute"/>
            <person name="Haridas S."/>
            <person name="Albert R."/>
            <person name="Binder M."/>
            <person name="Bloem J."/>
            <person name="Labutti K."/>
            <person name="Salamov A."/>
            <person name="Andreopoulos B."/>
            <person name="Baker S.E."/>
            <person name="Barry K."/>
            <person name="Bills G."/>
            <person name="Bluhm B.H."/>
            <person name="Cannon C."/>
            <person name="Castanera R."/>
            <person name="Culley D.E."/>
            <person name="Daum C."/>
            <person name="Ezra D."/>
            <person name="Gonzalez J.B."/>
            <person name="Henrissat B."/>
            <person name="Kuo A."/>
            <person name="Liang C."/>
            <person name="Lipzen A."/>
            <person name="Lutzoni F."/>
            <person name="Magnuson J."/>
            <person name="Mondo S."/>
            <person name="Nolan M."/>
            <person name="Ohm R."/>
            <person name="Pangilinan J."/>
            <person name="Park H.-J."/>
            <person name="Ramirez L."/>
            <person name="Alfaro M."/>
            <person name="Sun H."/>
            <person name="Tritt A."/>
            <person name="Yoshinaga Y."/>
            <person name="Zwiers L.-H."/>
            <person name="Turgeon B.G."/>
            <person name="Goodwin S.B."/>
            <person name="Spatafora J.W."/>
            <person name="Crous P.W."/>
            <person name="Grigoriev I.V."/>
        </authorList>
    </citation>
    <scope>NUCLEOTIDE SEQUENCE</scope>
    <source>
        <strain evidence="10">IPT5</strain>
    </source>
</reference>
<dbReference type="PRINTS" id="PR00421">
    <property type="entry name" value="THIOREDOXIN"/>
</dbReference>
<dbReference type="Pfam" id="PF00085">
    <property type="entry name" value="Thioredoxin"/>
    <property type="match status" value="2"/>
</dbReference>
<dbReference type="GO" id="GO:0005789">
    <property type="term" value="C:endoplasmic reticulum membrane"/>
    <property type="evidence" value="ECO:0007669"/>
    <property type="project" value="UniProtKB-SubCell"/>
</dbReference>
<feature type="domain" description="Thioredoxin" evidence="9">
    <location>
        <begin position="248"/>
        <end position="373"/>
    </location>
</feature>
<feature type="domain" description="Thioredoxin" evidence="9">
    <location>
        <begin position="29"/>
        <end position="177"/>
    </location>
</feature>
<comment type="function">
    <text evidence="5">Probable disulfide isomerase, which participates in the folding of proteins containing disulfide bonds. May act as a dithiol oxidase. Acts as a regulator of endoplasmic reticulum-mitochondria contact sites via its ability to regulate redox signals.</text>
</comment>
<feature type="compositionally biased region" description="Basic and acidic residues" evidence="6">
    <location>
        <begin position="207"/>
        <end position="235"/>
    </location>
</feature>
<dbReference type="Gene3D" id="3.40.30.10">
    <property type="entry name" value="Glutaredoxin"/>
    <property type="match status" value="2"/>
</dbReference>
<evidence type="ECO:0000313" key="11">
    <source>
        <dbReference type="Proteomes" id="UP000799423"/>
    </source>
</evidence>
<feature type="chain" id="PRO_5025510867" evidence="8">
    <location>
        <begin position="20"/>
        <end position="729"/>
    </location>
</feature>
<keyword evidence="8" id="KW-0732">Signal</keyword>
<dbReference type="PROSITE" id="PS51352">
    <property type="entry name" value="THIOREDOXIN_2"/>
    <property type="match status" value="2"/>
</dbReference>
<dbReference type="InterPro" id="IPR052250">
    <property type="entry name" value="PDI_TMX3"/>
</dbReference>
<feature type="transmembrane region" description="Helical" evidence="7">
    <location>
        <begin position="674"/>
        <end position="691"/>
    </location>
</feature>
<dbReference type="InterPro" id="IPR013766">
    <property type="entry name" value="Thioredoxin_domain"/>
</dbReference>
<dbReference type="PANTHER" id="PTHR46426">
    <property type="entry name" value="PROTEIN DISULFIDE-ISOMERASE TMX3"/>
    <property type="match status" value="1"/>
</dbReference>
<evidence type="ECO:0000259" key="9">
    <source>
        <dbReference type="PROSITE" id="PS51352"/>
    </source>
</evidence>
<sequence length="729" mass="82527">MRSIFYSLLSLATIASTLAIETSSANPTKAVADDDWEEKTPDTIFNGQTVPPMIELRKDNFEKEISKGNWVVEFYSPYCGHCKHFKPTYQTAYEFYYTSKPVLSKDDSEGDTLNSFTRYYDFKFAKIDCIAFADVCNARDVNSYPSLMYFVDGKEMQRETGSKEMKELSTWIESLLETIRPGSRKEGGPKLPKVGATSVETGPDTEEAAKEEKKEEADIKKPDEKKSDNRKENIKKPVSTPTVNATPAKSAQPKPVKVKPVSNANPSGVVEPLTAEKFQKVVTDTLDPWFIKFYAPWCHHCQALAPVWASLARQMQGKLNIGEVNCDIEKKLCKEAGVRGYPTMHFFRGGERIEYEGMRGLGDLLDYAEKAMVIGAGIPDVDAEEFKKMEETEEVIFVYFYDVATTSEDFQALERLPLSLVGRAKLVKTNDKALSDRFKISTWPRLMVARNGKPSYYPPMIPQDMRDTRKTLTWMKSVWLPLVPELTSSNAKDIMDGKYVVLGILSRDRSDEFILSKREMKSAALEWIDKQDTAYQLERQELRDAKHLRIEEAEDKDDHRALANAKSIRINMDEIERAQVAFAWVDGVFWERWIRQTYGIDVKEGERVIINDEANHRYWDTTISGEPIRPSRTSIMETLGKVTSNPPKIAPKSTTGRVMGAYLSVHHFCGKHPFIALGMFVGFFTAAVLFGKSRRRRSFGNTGAYFQLNEKDGLLGGISNGNHGGAKHD</sequence>
<dbReference type="OrthoDB" id="72053at2759"/>
<comment type="subcellular location">
    <subcellularLocation>
        <location evidence="1">Endoplasmic reticulum membrane</location>
        <topology evidence="1">Single-pass membrane protein</topology>
    </subcellularLocation>
</comment>
<organism evidence="10 11">
    <name type="scientific">Plenodomus tracheiphilus IPT5</name>
    <dbReference type="NCBI Taxonomy" id="1408161"/>
    <lineage>
        <taxon>Eukaryota</taxon>
        <taxon>Fungi</taxon>
        <taxon>Dikarya</taxon>
        <taxon>Ascomycota</taxon>
        <taxon>Pezizomycotina</taxon>
        <taxon>Dothideomycetes</taxon>
        <taxon>Pleosporomycetidae</taxon>
        <taxon>Pleosporales</taxon>
        <taxon>Pleosporineae</taxon>
        <taxon>Leptosphaeriaceae</taxon>
        <taxon>Plenodomus</taxon>
    </lineage>
</organism>
<evidence type="ECO:0000256" key="3">
    <source>
        <dbReference type="ARBA" id="ARBA00022989"/>
    </source>
</evidence>
<dbReference type="CDD" id="cd02961">
    <property type="entry name" value="PDI_a_family"/>
    <property type="match status" value="2"/>
</dbReference>
<evidence type="ECO:0000256" key="1">
    <source>
        <dbReference type="ARBA" id="ARBA00004389"/>
    </source>
</evidence>
<dbReference type="AlphaFoldDB" id="A0A6A7B855"/>
<proteinExistence type="predicted"/>
<evidence type="ECO:0000256" key="7">
    <source>
        <dbReference type="SAM" id="Phobius"/>
    </source>
</evidence>
<name>A0A6A7B855_9PLEO</name>
<gene>
    <name evidence="10" type="ORF">T440DRAFT_468450</name>
</gene>
<keyword evidence="3 7" id="KW-1133">Transmembrane helix</keyword>
<keyword evidence="2 7" id="KW-0812">Transmembrane</keyword>
<dbReference type="Proteomes" id="UP000799423">
    <property type="component" value="Unassembled WGS sequence"/>
</dbReference>
<evidence type="ECO:0000256" key="4">
    <source>
        <dbReference type="ARBA" id="ARBA00023136"/>
    </source>
</evidence>
<feature type="region of interest" description="Disordered" evidence="6">
    <location>
        <begin position="179"/>
        <end position="263"/>
    </location>
</feature>
<keyword evidence="4 7" id="KW-0472">Membrane</keyword>
<dbReference type="SUPFAM" id="SSF52833">
    <property type="entry name" value="Thioredoxin-like"/>
    <property type="match status" value="3"/>
</dbReference>
<evidence type="ECO:0000256" key="6">
    <source>
        <dbReference type="SAM" id="MobiDB-lite"/>
    </source>
</evidence>
<dbReference type="PANTHER" id="PTHR46426:SF1">
    <property type="entry name" value="PROTEIN DISULFIDE-ISOMERASE TMX3"/>
    <property type="match status" value="1"/>
</dbReference>
<feature type="signal peptide" evidence="8">
    <location>
        <begin position="1"/>
        <end position="19"/>
    </location>
</feature>
<evidence type="ECO:0000313" key="10">
    <source>
        <dbReference type="EMBL" id="KAF2850468.1"/>
    </source>
</evidence>
<feature type="compositionally biased region" description="Polar residues" evidence="6">
    <location>
        <begin position="239"/>
        <end position="249"/>
    </location>
</feature>
<evidence type="ECO:0000256" key="8">
    <source>
        <dbReference type="SAM" id="SignalP"/>
    </source>
</evidence>
<protein>
    <submittedName>
        <fullName evidence="10">Disulfide isomeras-like protein</fullName>
    </submittedName>
</protein>
<dbReference type="InterPro" id="IPR036249">
    <property type="entry name" value="Thioredoxin-like_sf"/>
</dbReference>
<dbReference type="InterPro" id="IPR017937">
    <property type="entry name" value="Thioredoxin_CS"/>
</dbReference>
<dbReference type="EMBL" id="MU006306">
    <property type="protein sequence ID" value="KAF2850468.1"/>
    <property type="molecule type" value="Genomic_DNA"/>
</dbReference>